<name>A0A0G1XAH0_9BACT</name>
<keyword evidence="1" id="KW-0472">Membrane</keyword>
<accession>A0A0G1XAH0</accession>
<comment type="caution">
    <text evidence="2">The sequence shown here is derived from an EMBL/GenBank/DDBJ whole genome shotgun (WGS) entry which is preliminary data.</text>
</comment>
<gene>
    <name evidence="2" type="ORF">UY23_C0002G0054</name>
</gene>
<reference evidence="2 3" key="1">
    <citation type="journal article" date="2015" name="Nature">
        <title>rRNA introns, odd ribosomes, and small enigmatic genomes across a large radiation of phyla.</title>
        <authorList>
            <person name="Brown C.T."/>
            <person name="Hug L.A."/>
            <person name="Thomas B.C."/>
            <person name="Sharon I."/>
            <person name="Castelle C.J."/>
            <person name="Singh A."/>
            <person name="Wilkins M.J."/>
            <person name="Williams K.H."/>
            <person name="Banfield J.F."/>
        </authorList>
    </citation>
    <scope>NUCLEOTIDE SEQUENCE [LARGE SCALE GENOMIC DNA]</scope>
</reference>
<evidence type="ECO:0000313" key="2">
    <source>
        <dbReference type="EMBL" id="KKU91315.1"/>
    </source>
</evidence>
<proteinExistence type="predicted"/>
<organism evidence="2 3">
    <name type="scientific">Candidatus Jorgensenbacteria bacterium GW2011_GWA1_48_11</name>
    <dbReference type="NCBI Taxonomy" id="1618660"/>
    <lineage>
        <taxon>Bacteria</taxon>
        <taxon>Candidatus Joergenseniibacteriota</taxon>
    </lineage>
</organism>
<feature type="transmembrane region" description="Helical" evidence="1">
    <location>
        <begin position="26"/>
        <end position="43"/>
    </location>
</feature>
<dbReference type="AlphaFoldDB" id="A0A0G1XAH0"/>
<evidence type="ECO:0000256" key="1">
    <source>
        <dbReference type="SAM" id="Phobius"/>
    </source>
</evidence>
<protein>
    <submittedName>
        <fullName evidence="2">Uncharacterized protein</fullName>
    </submittedName>
</protein>
<dbReference type="EMBL" id="LCPF01000002">
    <property type="protein sequence ID" value="KKU91315.1"/>
    <property type="molecule type" value="Genomic_DNA"/>
</dbReference>
<keyword evidence="1" id="KW-0812">Transmembrane</keyword>
<evidence type="ECO:0000313" key="3">
    <source>
        <dbReference type="Proteomes" id="UP000034956"/>
    </source>
</evidence>
<keyword evidence="1" id="KW-1133">Transmembrane helix</keyword>
<dbReference type="Proteomes" id="UP000034956">
    <property type="component" value="Unassembled WGS sequence"/>
</dbReference>
<sequence>MGKMFLVALAVQEVSGQATPWWVYPVIAVVFLLLVGYGVYRSLNWLFFFPRLSNEPEEEYEEPPRAA</sequence>